<gene>
    <name evidence="1" type="ORF">INH39_25580</name>
</gene>
<evidence type="ECO:0000313" key="1">
    <source>
        <dbReference type="EMBL" id="UOD28783.1"/>
    </source>
</evidence>
<evidence type="ECO:0008006" key="3">
    <source>
        <dbReference type="Google" id="ProtNLM"/>
    </source>
</evidence>
<keyword evidence="2" id="KW-1185">Reference proteome</keyword>
<evidence type="ECO:0000313" key="2">
    <source>
        <dbReference type="Proteomes" id="UP000831532"/>
    </source>
</evidence>
<sequence>MTQQHKGLIDVSTTFQEQDGRLFIGRSQDCTAIAEDAKRRHNAGEFGTSELKHAARIPNVIVEQYCNDTGVSFEQFMADPVHIKRVVQDPKNDAFRIWKGAL</sequence>
<proteinExistence type="predicted"/>
<dbReference type="RefSeq" id="WP_243489929.1">
    <property type="nucleotide sequence ID" value="NZ_CP063361.1"/>
</dbReference>
<dbReference type="EMBL" id="CP063361">
    <property type="protein sequence ID" value="UOD28783.1"/>
    <property type="molecule type" value="Genomic_DNA"/>
</dbReference>
<dbReference type="Proteomes" id="UP000831532">
    <property type="component" value="Chromosome"/>
</dbReference>
<accession>A0ABY4A283</accession>
<name>A0ABY4A283_9BURK</name>
<protein>
    <recommendedName>
        <fullName evidence="3">GIY-YIG domain-containing protein</fullName>
    </recommendedName>
</protein>
<reference evidence="1 2" key="1">
    <citation type="submission" date="2020-10" db="EMBL/GenBank/DDBJ databases">
        <title>Genome analysis of Massilia species.</title>
        <authorList>
            <person name="Jung D.-H."/>
        </authorList>
    </citation>
    <scope>NUCLEOTIDE SEQUENCE [LARGE SCALE GENOMIC DNA]</scope>
    <source>
        <strain evidence="2">sipir</strain>
    </source>
</reference>
<organism evidence="1 2">
    <name type="scientific">Massilia violaceinigra</name>
    <dbReference type="NCBI Taxonomy" id="2045208"/>
    <lineage>
        <taxon>Bacteria</taxon>
        <taxon>Pseudomonadati</taxon>
        <taxon>Pseudomonadota</taxon>
        <taxon>Betaproteobacteria</taxon>
        <taxon>Burkholderiales</taxon>
        <taxon>Oxalobacteraceae</taxon>
        <taxon>Telluria group</taxon>
        <taxon>Massilia</taxon>
    </lineage>
</organism>